<dbReference type="InterPro" id="IPR035996">
    <property type="entry name" value="4pyrrol_Methylase_sf"/>
</dbReference>
<dbReference type="InterPro" id="IPR048011">
    <property type="entry name" value="NTP-PPase_MazG-like_C"/>
</dbReference>
<protein>
    <submittedName>
        <fullName evidence="3">MazG family protein</fullName>
    </submittedName>
</protein>
<dbReference type="CDD" id="cd11723">
    <property type="entry name" value="YabN_N_like"/>
    <property type="match status" value="1"/>
</dbReference>
<dbReference type="InterPro" id="IPR024180">
    <property type="entry name" value="Tetrapyrrole_Mease/MazG_pred"/>
</dbReference>
<evidence type="ECO:0000313" key="3">
    <source>
        <dbReference type="EMBL" id="OAH61888.1"/>
    </source>
</evidence>
<dbReference type="AlphaFoldDB" id="A0A177L846"/>
<evidence type="ECO:0000259" key="2">
    <source>
        <dbReference type="Pfam" id="PF03819"/>
    </source>
</evidence>
<dbReference type="CDD" id="cd11529">
    <property type="entry name" value="NTP-PPase_MazG_Cterm"/>
    <property type="match status" value="1"/>
</dbReference>
<dbReference type="InterPro" id="IPR011551">
    <property type="entry name" value="NTP_PyrPHydrolase_MazG"/>
</dbReference>
<dbReference type="InterPro" id="IPR035013">
    <property type="entry name" value="YabN_N"/>
</dbReference>
<evidence type="ECO:0000259" key="1">
    <source>
        <dbReference type="Pfam" id="PF00590"/>
    </source>
</evidence>
<accession>A0A177L846</accession>
<organism evidence="3 4">
    <name type="scientific">Domibacillus aminovorans</name>
    <dbReference type="NCBI Taxonomy" id="29332"/>
    <lineage>
        <taxon>Bacteria</taxon>
        <taxon>Bacillati</taxon>
        <taxon>Bacillota</taxon>
        <taxon>Bacilli</taxon>
        <taxon>Bacillales</taxon>
        <taxon>Bacillaceae</taxon>
        <taxon>Domibacillus</taxon>
    </lineage>
</organism>
<dbReference type="GO" id="GO:0046047">
    <property type="term" value="P:TTP catabolic process"/>
    <property type="evidence" value="ECO:0007669"/>
    <property type="project" value="TreeGrafter"/>
</dbReference>
<dbReference type="InterPro" id="IPR014777">
    <property type="entry name" value="4pyrrole_Mease_sub1"/>
</dbReference>
<dbReference type="FunFam" id="1.10.287.1080:FF:000003">
    <property type="entry name" value="Nucleoside triphosphate pyrophosphohydrolase"/>
    <property type="match status" value="1"/>
</dbReference>
<dbReference type="NCBIfam" id="NF007113">
    <property type="entry name" value="PRK09562.1"/>
    <property type="match status" value="1"/>
</dbReference>
<dbReference type="Proteomes" id="UP000076935">
    <property type="component" value="Unassembled WGS sequence"/>
</dbReference>
<dbReference type="GO" id="GO:0046052">
    <property type="term" value="P:UTP catabolic process"/>
    <property type="evidence" value="ECO:0007669"/>
    <property type="project" value="TreeGrafter"/>
</dbReference>
<dbReference type="GO" id="GO:0008168">
    <property type="term" value="F:methyltransferase activity"/>
    <property type="evidence" value="ECO:0007669"/>
    <property type="project" value="InterPro"/>
</dbReference>
<evidence type="ECO:0000313" key="4">
    <source>
        <dbReference type="Proteomes" id="UP000076935"/>
    </source>
</evidence>
<dbReference type="InterPro" id="IPR000878">
    <property type="entry name" value="4pyrrol_Mease"/>
</dbReference>
<feature type="domain" description="Tetrapyrrole methylase" evidence="1">
    <location>
        <begin position="4"/>
        <end position="207"/>
    </location>
</feature>
<dbReference type="FunFam" id="3.40.1010.10:FF:000008">
    <property type="entry name" value="Similar to nucleoside triphosphate pyrophosphohydrolase, MazG"/>
    <property type="match status" value="1"/>
</dbReference>
<dbReference type="PANTHER" id="PTHR30522:SF0">
    <property type="entry name" value="NUCLEOSIDE TRIPHOSPHATE PYROPHOSPHOHYDROLASE"/>
    <property type="match status" value="1"/>
</dbReference>
<keyword evidence="4" id="KW-1185">Reference proteome</keyword>
<dbReference type="GO" id="GO:0046076">
    <property type="term" value="P:dTTP catabolic process"/>
    <property type="evidence" value="ECO:0007669"/>
    <property type="project" value="TreeGrafter"/>
</dbReference>
<dbReference type="PANTHER" id="PTHR30522">
    <property type="entry name" value="NUCLEOSIDE TRIPHOSPHATE PYROPHOSPHOHYDROLASE"/>
    <property type="match status" value="1"/>
</dbReference>
<dbReference type="SUPFAM" id="SSF101386">
    <property type="entry name" value="all-alpha NTP pyrophosphatases"/>
    <property type="match status" value="2"/>
</dbReference>
<dbReference type="GO" id="GO:0006950">
    <property type="term" value="P:response to stress"/>
    <property type="evidence" value="ECO:0007669"/>
    <property type="project" value="UniProtKB-ARBA"/>
</dbReference>
<proteinExistence type="predicted"/>
<dbReference type="Pfam" id="PF00590">
    <property type="entry name" value="TP_methylase"/>
    <property type="match status" value="1"/>
</dbReference>
<dbReference type="CDD" id="cd11528">
    <property type="entry name" value="NTP-PPase_MazG_Nterm"/>
    <property type="match status" value="1"/>
</dbReference>
<dbReference type="SUPFAM" id="SSF53790">
    <property type="entry name" value="Tetrapyrrole methylase"/>
    <property type="match status" value="1"/>
</dbReference>
<dbReference type="InterPro" id="IPR004518">
    <property type="entry name" value="MazG-like_dom"/>
</dbReference>
<dbReference type="GO" id="GO:0046081">
    <property type="term" value="P:dUTP catabolic process"/>
    <property type="evidence" value="ECO:0007669"/>
    <property type="project" value="TreeGrafter"/>
</dbReference>
<reference evidence="3 4" key="1">
    <citation type="submission" date="2016-01" db="EMBL/GenBank/DDBJ databases">
        <title>Investigation of taxonomic status of Bacillus aminovorans.</title>
        <authorList>
            <person name="Verma A."/>
            <person name="Pal Y."/>
            <person name="Krishnamurthi S."/>
        </authorList>
    </citation>
    <scope>NUCLEOTIDE SEQUENCE [LARGE SCALE GENOMIC DNA]</scope>
    <source>
        <strain evidence="3 4">DSM 1314</strain>
    </source>
</reference>
<gene>
    <name evidence="3" type="ORF">AWH49_11365</name>
</gene>
<dbReference type="GO" id="GO:0006203">
    <property type="term" value="P:dGTP catabolic process"/>
    <property type="evidence" value="ECO:0007669"/>
    <property type="project" value="TreeGrafter"/>
</dbReference>
<dbReference type="Gene3D" id="1.10.287.1080">
    <property type="entry name" value="MazG-like"/>
    <property type="match status" value="2"/>
</dbReference>
<feature type="domain" description="NTP pyrophosphohydrolase MazG-like" evidence="2">
    <location>
        <begin position="395"/>
        <end position="452"/>
    </location>
</feature>
<dbReference type="STRING" id="29332.AWH48_19770"/>
<sequence length="489" mass="55679">MKKKITIVGLGAADLDQMPLGVYRLLKKSNTVWLRTMGHPVVSALQQEGVQFESFDTVYERHDRFEDVYEEIVELLLEASKHEPVLYAVPGHPMAAEKTVQLLLERKRSGEVDVVIAGGQSFLDALFASIEIDPADGFQLLDGTALNRDDIHIFGHLIIAQVYDSFVASDVKLTLMEKYPDDHEVTVITAAGSEQEVLKKMPLYELDRNMEINNLTSVYVPPVQKEEDTYREFSVLREIIARLRAPDGGCPWDLKQTHSSLKKYLIEEAYELFEAIDDKDDDAMVGELGDVLLQVLLHAQIGEDEGMFTIEDVIESTSSKMIRRHPHVFGNEQAETADDVKANWQEIKAAEKGYKQARWLDGIPKGLPALLEAYDIQKKAAKVGFDWSEAAGAIEKVKEEWIEFLVETETGDAAHLREEFGDVLFSFINVARFYDIHPEEALAAINIKFRRRFGYVEDRVRESGRQFTDFTLDELDSFWNEAKKEERDR</sequence>
<dbReference type="FunFam" id="1.10.287.1080:FF:000001">
    <property type="entry name" value="Nucleoside triphosphate pyrophosphohydrolase"/>
    <property type="match status" value="1"/>
</dbReference>
<dbReference type="InterPro" id="IPR048015">
    <property type="entry name" value="NTP-PPase_MazG-like_N"/>
</dbReference>
<dbReference type="Pfam" id="PF03819">
    <property type="entry name" value="MazG"/>
    <property type="match status" value="2"/>
</dbReference>
<comment type="caution">
    <text evidence="3">The sequence shown here is derived from an EMBL/GenBank/DDBJ whole genome shotgun (WGS) entry which is preliminary data.</text>
</comment>
<name>A0A177L846_9BACI</name>
<dbReference type="NCBIfam" id="TIGR00444">
    <property type="entry name" value="mazG"/>
    <property type="match status" value="1"/>
</dbReference>
<dbReference type="GO" id="GO:0047429">
    <property type="term" value="F:nucleoside triphosphate diphosphatase activity"/>
    <property type="evidence" value="ECO:0007669"/>
    <property type="project" value="InterPro"/>
</dbReference>
<dbReference type="GO" id="GO:0046061">
    <property type="term" value="P:dATP catabolic process"/>
    <property type="evidence" value="ECO:0007669"/>
    <property type="project" value="TreeGrafter"/>
</dbReference>
<dbReference type="RefSeq" id="WP_063965146.1">
    <property type="nucleotide sequence ID" value="NZ_JBCNAN010000046.1"/>
</dbReference>
<dbReference type="EMBL" id="LQWY01000015">
    <property type="protein sequence ID" value="OAH61888.1"/>
    <property type="molecule type" value="Genomic_DNA"/>
</dbReference>
<dbReference type="Gene3D" id="3.40.1010.10">
    <property type="entry name" value="Cobalt-precorrin-4 Transmethylase, Domain 1"/>
    <property type="match status" value="1"/>
</dbReference>
<dbReference type="PIRSF" id="PIRSF002845">
    <property type="entry name" value="Ttrprl_mtas_MazG"/>
    <property type="match status" value="1"/>
</dbReference>
<feature type="domain" description="NTP pyrophosphohydrolase MazG-like" evidence="2">
    <location>
        <begin position="256"/>
        <end position="329"/>
    </location>
</feature>